<evidence type="ECO:0000256" key="4">
    <source>
        <dbReference type="SAM" id="MobiDB-lite"/>
    </source>
</evidence>
<proteinExistence type="predicted"/>
<dbReference type="RefSeq" id="WP_244512499.1">
    <property type="nucleotide sequence ID" value="NZ_FOAC01000001.1"/>
</dbReference>
<dbReference type="GO" id="GO:0003700">
    <property type="term" value="F:DNA-binding transcription factor activity"/>
    <property type="evidence" value="ECO:0007669"/>
    <property type="project" value="TreeGrafter"/>
</dbReference>
<dbReference type="InterPro" id="IPR001387">
    <property type="entry name" value="Cro/C1-type_HTH"/>
</dbReference>
<dbReference type="PROSITE" id="PS50943">
    <property type="entry name" value="HTH_CROC1"/>
    <property type="match status" value="1"/>
</dbReference>
<evidence type="ECO:0000256" key="1">
    <source>
        <dbReference type="ARBA" id="ARBA00023015"/>
    </source>
</evidence>
<sequence length="464" mass="48767">MKRNENGGGSAAQHGLDAGTLTGTRIRERRLERGLAQGALAREAGISPSYLNLIEHNRRRIGGGILLRLAAALGVEAQALAHGGEAALMDGLREAAGGLPPEDDAPAPELDRIEEFAGRFPGWAHLAVAMLRRSQAEARRADAMADRLAHDPHLAASLHEVLSVVTAIRSTASILTDTAALEPEWQARFHRNLGEDSQRLAEGAERLVRYLDDGPGAGSDILSPQDEMDRIMDAAGHRFAPLEAGGSPDAVLEEIEAEAGLRPGTGAHALIAEALARYAADARALPEAKLRAAQARHGTAPLALAQDLGAPLPLVFRRLAALPEDVAGPVGLISADASGAILTVKPLAGFLVTRLAGACPLWPLFRAGGQPGMALRQRIQQPDRDARPVLAMTATEEAAPGGFNMPSLTRSYMLLLPESAADAQDGAPPSPVGISCRICPRRACLARREPSILPESDLPAAPSF</sequence>
<evidence type="ECO:0000256" key="3">
    <source>
        <dbReference type="ARBA" id="ARBA00023163"/>
    </source>
</evidence>
<dbReference type="PANTHER" id="PTHR46797">
    <property type="entry name" value="HTH-TYPE TRANSCRIPTIONAL REGULATOR"/>
    <property type="match status" value="1"/>
</dbReference>
<keyword evidence="1" id="KW-0805">Transcription regulation</keyword>
<evidence type="ECO:0000313" key="6">
    <source>
        <dbReference type="EMBL" id="SIS02190.1"/>
    </source>
</evidence>
<dbReference type="GO" id="GO:0005829">
    <property type="term" value="C:cytosol"/>
    <property type="evidence" value="ECO:0007669"/>
    <property type="project" value="TreeGrafter"/>
</dbReference>
<protein>
    <recommendedName>
        <fullName evidence="5">HTH cro/C1-type domain-containing protein</fullName>
    </recommendedName>
</protein>
<feature type="region of interest" description="Disordered" evidence="4">
    <location>
        <begin position="1"/>
        <end position="23"/>
    </location>
</feature>
<accession>A0A1N7FPG0</accession>
<reference evidence="7" key="1">
    <citation type="submission" date="2017-01" db="EMBL/GenBank/DDBJ databases">
        <authorList>
            <person name="Varghese N."/>
            <person name="Submissions S."/>
        </authorList>
    </citation>
    <scope>NUCLEOTIDE SEQUENCE [LARGE SCALE GENOMIC DNA]</scope>
    <source>
        <strain evidence="7">DSM 29590</strain>
    </source>
</reference>
<feature type="compositionally biased region" description="Gly residues" evidence="4">
    <location>
        <begin position="1"/>
        <end position="10"/>
    </location>
</feature>
<dbReference type="GO" id="GO:0003677">
    <property type="term" value="F:DNA binding"/>
    <property type="evidence" value="ECO:0007669"/>
    <property type="project" value="UniProtKB-KW"/>
</dbReference>
<dbReference type="InterPro" id="IPR050807">
    <property type="entry name" value="TransReg_Diox_bact_type"/>
</dbReference>
<feature type="domain" description="HTH cro/C1-type" evidence="5">
    <location>
        <begin position="26"/>
        <end position="80"/>
    </location>
</feature>
<dbReference type="Pfam" id="PF01381">
    <property type="entry name" value="HTH_3"/>
    <property type="match status" value="1"/>
</dbReference>
<dbReference type="SUPFAM" id="SSF47413">
    <property type="entry name" value="lambda repressor-like DNA-binding domains"/>
    <property type="match status" value="1"/>
</dbReference>
<dbReference type="Gene3D" id="1.10.260.40">
    <property type="entry name" value="lambda repressor-like DNA-binding domains"/>
    <property type="match status" value="1"/>
</dbReference>
<dbReference type="SMART" id="SM00530">
    <property type="entry name" value="HTH_XRE"/>
    <property type="match status" value="1"/>
</dbReference>
<keyword evidence="7" id="KW-1185">Reference proteome</keyword>
<dbReference type="Pfam" id="PF09856">
    <property type="entry name" value="ScfRs"/>
    <property type="match status" value="1"/>
</dbReference>
<name>A0A1N7FPG0_9RHOB</name>
<evidence type="ECO:0000256" key="2">
    <source>
        <dbReference type="ARBA" id="ARBA00023125"/>
    </source>
</evidence>
<dbReference type="CDD" id="cd00093">
    <property type="entry name" value="HTH_XRE"/>
    <property type="match status" value="1"/>
</dbReference>
<dbReference type="EMBL" id="FTNV01000001">
    <property type="protein sequence ID" value="SIS02190.1"/>
    <property type="molecule type" value="Genomic_DNA"/>
</dbReference>
<dbReference type="Proteomes" id="UP000186019">
    <property type="component" value="Unassembled WGS sequence"/>
</dbReference>
<organism evidence="6 7">
    <name type="scientific">Roseovarius nanhaiticus</name>
    <dbReference type="NCBI Taxonomy" id="573024"/>
    <lineage>
        <taxon>Bacteria</taxon>
        <taxon>Pseudomonadati</taxon>
        <taxon>Pseudomonadota</taxon>
        <taxon>Alphaproteobacteria</taxon>
        <taxon>Rhodobacterales</taxon>
        <taxon>Roseobacteraceae</taxon>
        <taxon>Roseovarius</taxon>
    </lineage>
</organism>
<evidence type="ECO:0000259" key="5">
    <source>
        <dbReference type="PROSITE" id="PS50943"/>
    </source>
</evidence>
<evidence type="ECO:0000313" key="7">
    <source>
        <dbReference type="Proteomes" id="UP000186019"/>
    </source>
</evidence>
<dbReference type="InterPro" id="IPR010982">
    <property type="entry name" value="Lambda_DNA-bd_dom_sf"/>
</dbReference>
<dbReference type="STRING" id="573024.SAMN05216208_0896"/>
<gene>
    <name evidence="6" type="ORF">SAMN05421666_1240</name>
</gene>
<keyword evidence="2" id="KW-0238">DNA-binding</keyword>
<dbReference type="PANTHER" id="PTHR46797:SF23">
    <property type="entry name" value="HTH-TYPE TRANSCRIPTIONAL REGULATOR SUTR"/>
    <property type="match status" value="1"/>
</dbReference>
<keyword evidence="3" id="KW-0804">Transcription</keyword>
<dbReference type="InterPro" id="IPR018653">
    <property type="entry name" value="ScfR_C"/>
</dbReference>
<dbReference type="AlphaFoldDB" id="A0A1N7FPG0"/>